<feature type="compositionally biased region" description="Polar residues" evidence="1">
    <location>
        <begin position="9"/>
        <end position="22"/>
    </location>
</feature>
<dbReference type="EMBL" id="AWWV01009254">
    <property type="protein sequence ID" value="OMO87222.1"/>
    <property type="molecule type" value="Genomic_DNA"/>
</dbReference>
<evidence type="ECO:0000313" key="3">
    <source>
        <dbReference type="Proteomes" id="UP000188268"/>
    </source>
</evidence>
<dbReference type="Gramene" id="OMO87222">
    <property type="protein sequence ID" value="OMO87222"/>
    <property type="gene ID" value="CCACVL1_09187"/>
</dbReference>
<dbReference type="Proteomes" id="UP000188268">
    <property type="component" value="Unassembled WGS sequence"/>
</dbReference>
<evidence type="ECO:0000313" key="2">
    <source>
        <dbReference type="EMBL" id="OMO87222.1"/>
    </source>
</evidence>
<accession>A0A1R3IXB3</accession>
<evidence type="ECO:0000256" key="1">
    <source>
        <dbReference type="SAM" id="MobiDB-lite"/>
    </source>
</evidence>
<protein>
    <submittedName>
        <fullName evidence="2">Uncharacterized protein</fullName>
    </submittedName>
</protein>
<reference evidence="2 3" key="1">
    <citation type="submission" date="2013-09" db="EMBL/GenBank/DDBJ databases">
        <title>Corchorus capsularis genome sequencing.</title>
        <authorList>
            <person name="Alam M."/>
            <person name="Haque M.S."/>
            <person name="Islam M.S."/>
            <person name="Emdad E.M."/>
            <person name="Islam M.M."/>
            <person name="Ahmed B."/>
            <person name="Halim A."/>
            <person name="Hossen Q.M.M."/>
            <person name="Hossain M.Z."/>
            <person name="Ahmed R."/>
            <person name="Khan M.M."/>
            <person name="Islam R."/>
            <person name="Rashid M.M."/>
            <person name="Khan S.A."/>
            <person name="Rahman M.S."/>
            <person name="Alam M."/>
        </authorList>
    </citation>
    <scope>NUCLEOTIDE SEQUENCE [LARGE SCALE GENOMIC DNA]</scope>
    <source>
        <strain evidence="3">cv. CVL-1</strain>
        <tissue evidence="2">Whole seedling</tissue>
    </source>
</reference>
<gene>
    <name evidence="2" type="ORF">CCACVL1_09187</name>
</gene>
<keyword evidence="3" id="KW-1185">Reference proteome</keyword>
<comment type="caution">
    <text evidence="2">The sequence shown here is derived from an EMBL/GenBank/DDBJ whole genome shotgun (WGS) entry which is preliminary data.</text>
</comment>
<name>A0A1R3IXB3_COCAP</name>
<proteinExistence type="predicted"/>
<feature type="region of interest" description="Disordered" evidence="1">
    <location>
        <begin position="1"/>
        <end position="75"/>
    </location>
</feature>
<dbReference type="AlphaFoldDB" id="A0A1R3IXB3"/>
<organism evidence="2 3">
    <name type="scientific">Corchorus capsularis</name>
    <name type="common">Jute</name>
    <dbReference type="NCBI Taxonomy" id="210143"/>
    <lineage>
        <taxon>Eukaryota</taxon>
        <taxon>Viridiplantae</taxon>
        <taxon>Streptophyta</taxon>
        <taxon>Embryophyta</taxon>
        <taxon>Tracheophyta</taxon>
        <taxon>Spermatophyta</taxon>
        <taxon>Magnoliopsida</taxon>
        <taxon>eudicotyledons</taxon>
        <taxon>Gunneridae</taxon>
        <taxon>Pentapetalae</taxon>
        <taxon>rosids</taxon>
        <taxon>malvids</taxon>
        <taxon>Malvales</taxon>
        <taxon>Malvaceae</taxon>
        <taxon>Grewioideae</taxon>
        <taxon>Apeibeae</taxon>
        <taxon>Corchorus</taxon>
    </lineage>
</organism>
<sequence length="75" mass="8514">MDIRRSANKSRNPLTAGRSNRSPEAIQEDDACRLVSSVTRPMANRLPTRGPLKTDRGNQLSPRLFNFKFQNERAT</sequence>